<proteinExistence type="predicted"/>
<dbReference type="GO" id="GO:0016020">
    <property type="term" value="C:membrane"/>
    <property type="evidence" value="ECO:0007669"/>
    <property type="project" value="InterPro"/>
</dbReference>
<keyword evidence="1" id="KW-0812">Transmembrane</keyword>
<evidence type="ECO:0000256" key="1">
    <source>
        <dbReference type="SAM" id="Phobius"/>
    </source>
</evidence>
<dbReference type="Pfam" id="PF15061">
    <property type="entry name" value="MITRAC7_Phoenixin"/>
    <property type="match status" value="1"/>
</dbReference>
<feature type="domain" description="RWD" evidence="2">
    <location>
        <begin position="9"/>
        <end position="130"/>
    </location>
</feature>
<reference evidence="4" key="1">
    <citation type="submission" date="2021-02" db="EMBL/GenBank/DDBJ databases">
        <authorList>
            <person name="Nowell W R."/>
        </authorList>
    </citation>
    <scope>NUCLEOTIDE SEQUENCE</scope>
</reference>
<dbReference type="InterPro" id="IPR059181">
    <property type="entry name" value="RWDD2A-B_C"/>
</dbReference>
<sequence length="373" mass="44024">MNSIRSCIEQQLNEIELLRCCYPSSDEFYLDDIEAFSEAKEFIDEKRENIQRNLGFILKLHLNDINTSIELQFVYPLYYPESPVDIHLRTYLSRECYEKFNESIKKFLNNKISSLQEPYVMEFLSWIQDNQILFISSNDTISKTTNEQIIKKKIFSRLWIYSHHIYNTEKRRNIINWAHELHLNGFSMPGKPGIICVEGEESDVNEYWTRLRNLTWKKLQMKEKEFLGDKDENNLCFNQFQELSFVHDNHSKHDLGQLYQYLHDKQLDRISIIYSNYIMNQEQPTKRLPRPDLRVNPSKWSAAQSGGIASRVAIVATVTAIVGGLSLVFLYPYINIERFRRIQKVNRAGINPEDVQPPGLPVWRDPFDRKKAG</sequence>
<dbReference type="InterPro" id="IPR006575">
    <property type="entry name" value="RWD_dom"/>
</dbReference>
<gene>
    <name evidence="4" type="ORF">ZHD862_LOCUS10207</name>
</gene>
<evidence type="ECO:0000313" key="4">
    <source>
        <dbReference type="EMBL" id="CAF0954850.1"/>
    </source>
</evidence>
<dbReference type="AlphaFoldDB" id="A0A814DEV6"/>
<organism evidence="4 5">
    <name type="scientific">Rotaria sordida</name>
    <dbReference type="NCBI Taxonomy" id="392033"/>
    <lineage>
        <taxon>Eukaryota</taxon>
        <taxon>Metazoa</taxon>
        <taxon>Spiralia</taxon>
        <taxon>Gnathifera</taxon>
        <taxon>Rotifera</taxon>
        <taxon>Eurotatoria</taxon>
        <taxon>Bdelloidea</taxon>
        <taxon>Philodinida</taxon>
        <taxon>Philodinidae</taxon>
        <taxon>Rotaria</taxon>
    </lineage>
</organism>
<dbReference type="Gene3D" id="3.10.110.10">
    <property type="entry name" value="Ubiquitin Conjugating Enzyme"/>
    <property type="match status" value="1"/>
</dbReference>
<evidence type="ECO:0000259" key="2">
    <source>
        <dbReference type="Pfam" id="PF05773"/>
    </source>
</evidence>
<name>A0A814DEV6_9BILA</name>
<dbReference type="GO" id="GO:0005739">
    <property type="term" value="C:mitochondrion"/>
    <property type="evidence" value="ECO:0007669"/>
    <property type="project" value="GOC"/>
</dbReference>
<dbReference type="SUPFAM" id="SSF54495">
    <property type="entry name" value="UBC-like"/>
    <property type="match status" value="1"/>
</dbReference>
<dbReference type="Proteomes" id="UP000663864">
    <property type="component" value="Unassembled WGS sequence"/>
</dbReference>
<feature type="transmembrane region" description="Helical" evidence="1">
    <location>
        <begin position="312"/>
        <end position="334"/>
    </location>
</feature>
<evidence type="ECO:0000313" key="5">
    <source>
        <dbReference type="Proteomes" id="UP000663864"/>
    </source>
</evidence>
<keyword evidence="1" id="KW-1133">Transmembrane helix</keyword>
<feature type="domain" description="Small nuclear ribonucleoprotein Prp3 C-terminal" evidence="3">
    <location>
        <begin position="159"/>
        <end position="232"/>
    </location>
</feature>
<accession>A0A814DEV6</accession>
<dbReference type="InterPro" id="IPR027917">
    <property type="entry name" value="MITRAC7/Phoenixin"/>
</dbReference>
<dbReference type="InterPro" id="IPR010541">
    <property type="entry name" value="Prp3_C"/>
</dbReference>
<dbReference type="Pfam" id="PF05773">
    <property type="entry name" value="RWD"/>
    <property type="match status" value="1"/>
</dbReference>
<keyword evidence="1" id="KW-0472">Membrane</keyword>
<dbReference type="Pfam" id="PF06544">
    <property type="entry name" value="Prp3_C"/>
    <property type="match status" value="1"/>
</dbReference>
<dbReference type="CDD" id="cd24163">
    <property type="entry name" value="RWDD2_C"/>
    <property type="match status" value="1"/>
</dbReference>
<evidence type="ECO:0008006" key="6">
    <source>
        <dbReference type="Google" id="ProtNLM"/>
    </source>
</evidence>
<dbReference type="PANTHER" id="PTHR15955:SF8">
    <property type="entry name" value="RWD DOMAIN-CONTAINING PROTEIN 2B-RELATED"/>
    <property type="match status" value="1"/>
</dbReference>
<dbReference type="GO" id="GO:0033617">
    <property type="term" value="P:mitochondrial respiratory chain complex IV assembly"/>
    <property type="evidence" value="ECO:0007669"/>
    <property type="project" value="InterPro"/>
</dbReference>
<protein>
    <recommendedName>
        <fullName evidence="6">RWD domain-containing protein</fullName>
    </recommendedName>
</protein>
<dbReference type="InterPro" id="IPR017359">
    <property type="entry name" value="Phi-like"/>
</dbReference>
<dbReference type="PANTHER" id="PTHR15955">
    <property type="entry name" value="RWD DOMAIN CONTAINING PROTEIN 2"/>
    <property type="match status" value="1"/>
</dbReference>
<comment type="caution">
    <text evidence="4">The sequence shown here is derived from an EMBL/GenBank/DDBJ whole genome shotgun (WGS) entry which is preliminary data.</text>
</comment>
<evidence type="ECO:0000259" key="3">
    <source>
        <dbReference type="Pfam" id="PF06544"/>
    </source>
</evidence>
<dbReference type="EMBL" id="CAJNOT010000362">
    <property type="protein sequence ID" value="CAF0954850.1"/>
    <property type="molecule type" value="Genomic_DNA"/>
</dbReference>
<dbReference type="InterPro" id="IPR016135">
    <property type="entry name" value="UBQ-conjugating_enzyme/RWD"/>
</dbReference>